<sequence>MFKLLSANLQRLLLNRLFWFTLLAVVAMEGAICFQLQRQGPLPLEVALFIFLQTIGILAAIFLSLFYGTEYQDGTMRNKLIVGHKRSSIYFANFITGAVAITLLFLAGLLTGLGLGLLMYEPLQNEVSHVLLAGVVAWLACMTMAALFNLIGMLSTNKSVSAILAILSAFGLLFSALYIYQRLAKPGILTGLKRKIYELIFELNPNGQILQVMSLNVDLPSKMILYSLLLIFIATISGVFFFSKKDLK</sequence>
<dbReference type="Proteomes" id="UP000664357">
    <property type="component" value="Unassembled WGS sequence"/>
</dbReference>
<dbReference type="RefSeq" id="WP_207702425.1">
    <property type="nucleotide sequence ID" value="NZ_JAFREL020000001.1"/>
</dbReference>
<feature type="transmembrane region" description="Helical" evidence="1">
    <location>
        <begin position="89"/>
        <end position="110"/>
    </location>
</feature>
<keyword evidence="1" id="KW-0812">Transmembrane</keyword>
<reference evidence="2 3" key="2">
    <citation type="submission" date="2024-02" db="EMBL/GenBank/DDBJ databases">
        <title>The Genome Sequence of Enterococcus sp. DIV0159.</title>
        <authorList>
            <person name="Earl A."/>
            <person name="Manson A."/>
            <person name="Gilmore M."/>
            <person name="Sanders J."/>
            <person name="Shea T."/>
            <person name="Howe W."/>
            <person name="Livny J."/>
            <person name="Cuomo C."/>
            <person name="Neafsey D."/>
            <person name="Birren B."/>
        </authorList>
    </citation>
    <scope>NUCLEOTIDE SEQUENCE [LARGE SCALE GENOMIC DNA]</scope>
    <source>
        <strain evidence="2 3">665A</strain>
    </source>
</reference>
<feature type="transmembrane region" description="Helical" evidence="1">
    <location>
        <begin position="130"/>
        <end position="150"/>
    </location>
</feature>
<gene>
    <name evidence="2" type="ORF">JZO67_001379</name>
</gene>
<keyword evidence="1" id="KW-0472">Membrane</keyword>
<feature type="transmembrane region" description="Helical" evidence="1">
    <location>
        <begin position="162"/>
        <end position="180"/>
    </location>
</feature>
<evidence type="ECO:0000256" key="1">
    <source>
        <dbReference type="SAM" id="Phobius"/>
    </source>
</evidence>
<dbReference type="PANTHER" id="PTHR37305">
    <property type="entry name" value="INTEGRAL MEMBRANE PROTEIN-RELATED"/>
    <property type="match status" value="1"/>
</dbReference>
<organism evidence="2 3">
    <name type="scientific">Candidatus Enterococcus ferrettii</name>
    <dbReference type="NCBI Taxonomy" id="2815324"/>
    <lineage>
        <taxon>Bacteria</taxon>
        <taxon>Bacillati</taxon>
        <taxon>Bacillota</taxon>
        <taxon>Bacilli</taxon>
        <taxon>Lactobacillales</taxon>
        <taxon>Enterococcaceae</taxon>
        <taxon>Enterococcus</taxon>
    </lineage>
</organism>
<keyword evidence="3" id="KW-1185">Reference proteome</keyword>
<evidence type="ECO:0000313" key="3">
    <source>
        <dbReference type="Proteomes" id="UP000664357"/>
    </source>
</evidence>
<evidence type="ECO:0000313" key="2">
    <source>
        <dbReference type="EMBL" id="MEO1769428.1"/>
    </source>
</evidence>
<evidence type="ECO:0008006" key="4">
    <source>
        <dbReference type="Google" id="ProtNLM"/>
    </source>
</evidence>
<reference evidence="2 3" key="1">
    <citation type="submission" date="2021-03" db="EMBL/GenBank/DDBJ databases">
        <authorList>
            <person name="Gilmore M.S."/>
            <person name="Schwartzman J."/>
            <person name="Van Tyne D."/>
            <person name="Martin M."/>
            <person name="Earl A.M."/>
            <person name="Manson A.L."/>
            <person name="Straub T."/>
            <person name="Salamzade R."/>
            <person name="Saavedra J."/>
            <person name="Lebreton F."/>
            <person name="Prichula J."/>
            <person name="Schaufler K."/>
            <person name="Gaca A."/>
            <person name="Sgardioli B."/>
            <person name="Wagenaar J."/>
            <person name="Strong T."/>
        </authorList>
    </citation>
    <scope>NUCLEOTIDE SEQUENCE [LARGE SCALE GENOMIC DNA]</scope>
    <source>
        <strain evidence="2 3">665A</strain>
    </source>
</reference>
<feature type="transmembrane region" description="Helical" evidence="1">
    <location>
        <begin position="49"/>
        <end position="68"/>
    </location>
</feature>
<accession>A0ABV0EPC8</accession>
<proteinExistence type="predicted"/>
<name>A0ABV0EPC8_9ENTE</name>
<comment type="caution">
    <text evidence="2">The sequence shown here is derived from an EMBL/GenBank/DDBJ whole genome shotgun (WGS) entry which is preliminary data.</text>
</comment>
<dbReference type="PANTHER" id="PTHR37305:SF1">
    <property type="entry name" value="MEMBRANE PROTEIN"/>
    <property type="match status" value="1"/>
</dbReference>
<feature type="transmembrane region" description="Helical" evidence="1">
    <location>
        <begin position="223"/>
        <end position="242"/>
    </location>
</feature>
<protein>
    <recommendedName>
        <fullName evidence="4">ABC transporter permease</fullName>
    </recommendedName>
</protein>
<dbReference type="EMBL" id="JAFREL020000001">
    <property type="protein sequence ID" value="MEO1769428.1"/>
    <property type="molecule type" value="Genomic_DNA"/>
</dbReference>
<keyword evidence="1" id="KW-1133">Transmembrane helix</keyword>